<dbReference type="Pfam" id="PF11751">
    <property type="entry name" value="PorP_SprF"/>
    <property type="match status" value="1"/>
</dbReference>
<dbReference type="KEGG" id="pex:IZT61_03040"/>
<organism evidence="2 3">
    <name type="scientific">Pedobacter endophyticus</name>
    <dbReference type="NCBI Taxonomy" id="2789740"/>
    <lineage>
        <taxon>Bacteria</taxon>
        <taxon>Pseudomonadati</taxon>
        <taxon>Bacteroidota</taxon>
        <taxon>Sphingobacteriia</taxon>
        <taxon>Sphingobacteriales</taxon>
        <taxon>Sphingobacteriaceae</taxon>
        <taxon>Pedobacter</taxon>
    </lineage>
</organism>
<name>A0A7S9L0K5_9SPHI</name>
<accession>A0A7S9L0K5</accession>
<evidence type="ECO:0000313" key="2">
    <source>
        <dbReference type="EMBL" id="QPH40270.1"/>
    </source>
</evidence>
<reference evidence="2 3" key="1">
    <citation type="submission" date="2020-11" db="EMBL/GenBank/DDBJ databases">
        <title>Pedobacter endophytica, an endophytic bacteria isolated form Carex pumila.</title>
        <authorList>
            <person name="Peng Y."/>
            <person name="Jiang L."/>
            <person name="Lee J."/>
        </authorList>
    </citation>
    <scope>NUCLEOTIDE SEQUENCE [LARGE SCALE GENOMIC DNA]</scope>
    <source>
        <strain evidence="2 3">JBR3-12</strain>
    </source>
</reference>
<protein>
    <submittedName>
        <fullName evidence="2">PorP/SprF family type IX secretion system membrane protein</fullName>
    </submittedName>
</protein>
<keyword evidence="3" id="KW-1185">Reference proteome</keyword>
<dbReference type="RefSeq" id="WP_196099726.1">
    <property type="nucleotide sequence ID" value="NZ_CP064939.1"/>
</dbReference>
<proteinExistence type="predicted"/>
<feature type="signal peptide" evidence="1">
    <location>
        <begin position="1"/>
        <end position="19"/>
    </location>
</feature>
<dbReference type="EMBL" id="CP064939">
    <property type="protein sequence ID" value="QPH40270.1"/>
    <property type="molecule type" value="Genomic_DNA"/>
</dbReference>
<evidence type="ECO:0000313" key="3">
    <source>
        <dbReference type="Proteomes" id="UP000594759"/>
    </source>
</evidence>
<gene>
    <name evidence="2" type="ORF">IZT61_03040</name>
</gene>
<dbReference type="Proteomes" id="UP000594759">
    <property type="component" value="Chromosome"/>
</dbReference>
<dbReference type="AlphaFoldDB" id="A0A7S9L0K5"/>
<feature type="chain" id="PRO_5032332309" evidence="1">
    <location>
        <begin position="20"/>
        <end position="332"/>
    </location>
</feature>
<keyword evidence="1" id="KW-0732">Signal</keyword>
<evidence type="ECO:0000256" key="1">
    <source>
        <dbReference type="SAM" id="SignalP"/>
    </source>
</evidence>
<sequence length="332" mass="37514">MYKKLVTSFLCFAALCCSAQDPKFSQYFASPLTLNPAYTGFFDGEYRIAVNTRQQWGNVGDAYNTYSISGDVKLVADENFTNHVFSIGLSGLFDESFNKALKTQYISASFSYYQYLDVAHKFKFGLAPQVSYASRYLDHNALTFASQYTSNGSFDSALPNHLDLNSHKASYFDVNIGANFSGTFDRWSIALGFAHYHLARPKQSLLTNSFEVVAPRSTIHIGALHQINRFTDLNFTGIYNAQKKNNDILFGAVLGLMPNEETKFKLNLGMWYQVNQSSFYPYLGINIGDFSAGINYTLYGNKVIDSTPRTYELSLIYRHNNFKGFKVPCPRF</sequence>
<dbReference type="InterPro" id="IPR019861">
    <property type="entry name" value="PorP/SprF_Bacteroidetes"/>
</dbReference>
<dbReference type="NCBIfam" id="TIGR03519">
    <property type="entry name" value="T9SS_PorP_fam"/>
    <property type="match status" value="1"/>
</dbReference>